<evidence type="ECO:0008006" key="3">
    <source>
        <dbReference type="Google" id="ProtNLM"/>
    </source>
</evidence>
<evidence type="ECO:0000313" key="2">
    <source>
        <dbReference type="Proteomes" id="UP001549920"/>
    </source>
</evidence>
<protein>
    <recommendedName>
        <fullName evidence="3">Gustatory receptor</fullName>
    </recommendedName>
</protein>
<gene>
    <name evidence="1" type="ORF">ABMA27_009228</name>
</gene>
<reference evidence="1 2" key="1">
    <citation type="submission" date="2024-06" db="EMBL/GenBank/DDBJ databases">
        <title>A chromosome-level genome assembly of beet webworm, Loxostege sticticalis.</title>
        <authorList>
            <person name="Zhang Y."/>
        </authorList>
    </citation>
    <scope>NUCLEOTIDE SEQUENCE [LARGE SCALE GENOMIC DNA]</scope>
    <source>
        <strain evidence="1">AQ026</strain>
        <tissue evidence="1">Whole body</tissue>
    </source>
</reference>
<evidence type="ECO:0000313" key="1">
    <source>
        <dbReference type="EMBL" id="KAL0861752.1"/>
    </source>
</evidence>
<organism evidence="1 2">
    <name type="scientific">Loxostege sticticalis</name>
    <name type="common">Beet webworm moth</name>
    <dbReference type="NCBI Taxonomy" id="481309"/>
    <lineage>
        <taxon>Eukaryota</taxon>
        <taxon>Metazoa</taxon>
        <taxon>Ecdysozoa</taxon>
        <taxon>Arthropoda</taxon>
        <taxon>Hexapoda</taxon>
        <taxon>Insecta</taxon>
        <taxon>Pterygota</taxon>
        <taxon>Neoptera</taxon>
        <taxon>Endopterygota</taxon>
        <taxon>Lepidoptera</taxon>
        <taxon>Glossata</taxon>
        <taxon>Ditrysia</taxon>
        <taxon>Pyraloidea</taxon>
        <taxon>Crambidae</taxon>
        <taxon>Pyraustinae</taxon>
        <taxon>Loxostege</taxon>
    </lineage>
</organism>
<sequence length="473" mass="55438">MIDRSVHEIEEDNQREVNSIVNLKNPSLNFLDKDFQTILRPLDLIQQLWFSTKCDVKDNFISPKSVSSVIITSFGHVAIFYYMSLIFDFNIVVASNIIHLLQKQLFLWISEVNNFTSTSIEDLIFDERRVEILESFFDMISAFNLFKQTHQVMMLYHVTEIFVHTLLYVQHFLEFGKYNQGNIIKSPLMFILLWLLKSVFIHSGLCLECELFYIAVRDSEEACWKILQSEKCTDQERRICKNILRCRRTELDSFRACGMYLAGAQLPLCLVTEVFSFRNFSSVKYFTIITVQLISYSAIPKKSFNYSCKYELISLLKSQLLSWTTEIQNFAVRADEDFTLYGRREEILKSFFDIISAFNLFKKAFQVMMKLAVMYMIIWQMKTVFIHSGLCLECELFYIAVRDSEIACFKLLHSGKFTEQERRICKNILRTRRTELDSFRACGMYLAGAQLPMRLVSLIANSTIVLLQFAFVK</sequence>
<comment type="caution">
    <text evidence="1">The sequence shown here is derived from an EMBL/GenBank/DDBJ whole genome shotgun (WGS) entry which is preliminary data.</text>
</comment>
<keyword evidence="2" id="KW-1185">Reference proteome</keyword>
<dbReference type="EMBL" id="JBEUOH010000023">
    <property type="protein sequence ID" value="KAL0861752.1"/>
    <property type="molecule type" value="Genomic_DNA"/>
</dbReference>
<name>A0ABR3HAD2_LOXSC</name>
<dbReference type="Proteomes" id="UP001549920">
    <property type="component" value="Unassembled WGS sequence"/>
</dbReference>
<proteinExistence type="predicted"/>
<accession>A0ABR3HAD2</accession>